<dbReference type="AlphaFoldDB" id="A0AA41QCS4"/>
<name>A0AA41QCS4_9MICO</name>
<keyword evidence="3" id="KW-1185">Reference proteome</keyword>
<dbReference type="InterPro" id="IPR021414">
    <property type="entry name" value="DUF3054"/>
</dbReference>
<feature type="transmembrane region" description="Helical" evidence="1">
    <location>
        <begin position="6"/>
        <end position="26"/>
    </location>
</feature>
<evidence type="ECO:0000256" key="1">
    <source>
        <dbReference type="SAM" id="Phobius"/>
    </source>
</evidence>
<feature type="transmembrane region" description="Helical" evidence="1">
    <location>
        <begin position="38"/>
        <end position="56"/>
    </location>
</feature>
<dbReference type="EMBL" id="JAKGSG010000007">
    <property type="protein sequence ID" value="MCF4119769.1"/>
    <property type="molecule type" value="Genomic_DNA"/>
</dbReference>
<protein>
    <submittedName>
        <fullName evidence="2">DUF3054 domain-containing protein</fullName>
    </submittedName>
</protein>
<keyword evidence="1" id="KW-0472">Membrane</keyword>
<reference evidence="2" key="1">
    <citation type="submission" date="2022-01" db="EMBL/GenBank/DDBJ databases">
        <title>Antribacter sp. nov., isolated from Guizhou of China.</title>
        <authorList>
            <person name="Chengliang C."/>
            <person name="Ya Z."/>
        </authorList>
    </citation>
    <scope>NUCLEOTIDE SEQUENCE</scope>
    <source>
        <strain evidence="2">KLBMP 9083</strain>
    </source>
</reference>
<dbReference type="RefSeq" id="WP_236087482.1">
    <property type="nucleotide sequence ID" value="NZ_JAKGSG010000007.1"/>
</dbReference>
<evidence type="ECO:0000313" key="2">
    <source>
        <dbReference type="EMBL" id="MCF4119769.1"/>
    </source>
</evidence>
<dbReference type="Pfam" id="PF11255">
    <property type="entry name" value="DUF3054"/>
    <property type="match status" value="1"/>
</dbReference>
<organism evidence="2 3">
    <name type="scientific">Antribacter soli</name>
    <dbReference type="NCBI Taxonomy" id="2910976"/>
    <lineage>
        <taxon>Bacteria</taxon>
        <taxon>Bacillati</taxon>
        <taxon>Actinomycetota</taxon>
        <taxon>Actinomycetes</taxon>
        <taxon>Micrococcales</taxon>
        <taxon>Promicromonosporaceae</taxon>
        <taxon>Antribacter</taxon>
    </lineage>
</organism>
<sequence length="123" mass="13113">MTKNPVWPAIVADSLSILAFAAVGMTSHGSDPASFLRVVWPFALAAAAGWAWTRAWSAPDRVWPVGVSIWFTTVFLGLILRAVTGGGFAVSFGLVTAIFLAVTLVGWRALVTALRRAAERRTA</sequence>
<keyword evidence="1" id="KW-0812">Transmembrane</keyword>
<evidence type="ECO:0000313" key="3">
    <source>
        <dbReference type="Proteomes" id="UP001165405"/>
    </source>
</evidence>
<accession>A0AA41QCS4</accession>
<keyword evidence="1" id="KW-1133">Transmembrane helix</keyword>
<feature type="transmembrane region" description="Helical" evidence="1">
    <location>
        <begin position="87"/>
        <end position="107"/>
    </location>
</feature>
<comment type="caution">
    <text evidence="2">The sequence shown here is derived from an EMBL/GenBank/DDBJ whole genome shotgun (WGS) entry which is preliminary data.</text>
</comment>
<proteinExistence type="predicted"/>
<gene>
    <name evidence="2" type="ORF">L1785_02140</name>
</gene>
<feature type="transmembrane region" description="Helical" evidence="1">
    <location>
        <begin position="62"/>
        <end position="80"/>
    </location>
</feature>
<dbReference type="Proteomes" id="UP001165405">
    <property type="component" value="Unassembled WGS sequence"/>
</dbReference>